<reference evidence="2 3" key="1">
    <citation type="journal article" date="2010" name="Nature">
        <title>Comparative genomics reveals mobile pathogenicity chromosomes in Fusarium.</title>
        <authorList>
            <person name="Ma L.J."/>
            <person name="van der Does H.C."/>
            <person name="Borkovich K.A."/>
            <person name="Coleman J.J."/>
            <person name="Daboussi M.J."/>
            <person name="Di Pietro A."/>
            <person name="Dufresne M."/>
            <person name="Freitag M."/>
            <person name="Grabherr M."/>
            <person name="Henrissat B."/>
            <person name="Houterman P.M."/>
            <person name="Kang S."/>
            <person name="Shim W.B."/>
            <person name="Woloshuk C."/>
            <person name="Xie X."/>
            <person name="Xu J.R."/>
            <person name="Antoniw J."/>
            <person name="Baker S.E."/>
            <person name="Bluhm B.H."/>
            <person name="Breakspear A."/>
            <person name="Brown D.W."/>
            <person name="Butchko R.A."/>
            <person name="Chapman S."/>
            <person name="Coulson R."/>
            <person name="Coutinho P.M."/>
            <person name="Danchin E.G."/>
            <person name="Diener A."/>
            <person name="Gale L.R."/>
            <person name="Gardiner D.M."/>
            <person name="Goff S."/>
            <person name="Hammond-Kosack K.E."/>
            <person name="Hilburn K."/>
            <person name="Hua-Van A."/>
            <person name="Jonkers W."/>
            <person name="Kazan K."/>
            <person name="Kodira C.D."/>
            <person name="Koehrsen M."/>
            <person name="Kumar L."/>
            <person name="Lee Y.H."/>
            <person name="Li L."/>
            <person name="Manners J.M."/>
            <person name="Miranda-Saavedra D."/>
            <person name="Mukherjee M."/>
            <person name="Park G."/>
            <person name="Park J."/>
            <person name="Park S.Y."/>
            <person name="Proctor R.H."/>
            <person name="Regev A."/>
            <person name="Ruiz-Roldan M.C."/>
            <person name="Sain D."/>
            <person name="Sakthikumar S."/>
            <person name="Sykes S."/>
            <person name="Schwartz D.C."/>
            <person name="Turgeon B.G."/>
            <person name="Wapinski I."/>
            <person name="Yoder O."/>
            <person name="Young S."/>
            <person name="Zeng Q."/>
            <person name="Zhou S."/>
            <person name="Galagan J."/>
            <person name="Cuomo C.A."/>
            <person name="Kistler H.C."/>
            <person name="Rep M."/>
        </authorList>
    </citation>
    <scope>NUCLEOTIDE SEQUENCE [LARGE SCALE GENOMIC DNA]</scope>
    <source>
        <strain evidence="3">M3125 / FGSC 7600</strain>
    </source>
</reference>
<evidence type="ECO:0000313" key="3">
    <source>
        <dbReference type="Proteomes" id="UP000009096"/>
    </source>
</evidence>
<gene>
    <name evidence="2" type="ORF">FVEG_00174</name>
</gene>
<dbReference type="RefSeq" id="XP_018742191.1">
    <property type="nucleotide sequence ID" value="XM_018886606.1"/>
</dbReference>
<dbReference type="VEuPathDB" id="FungiDB:FVEG_00174"/>
<dbReference type="OrthoDB" id="5084142at2759"/>
<proteinExistence type="predicted"/>
<dbReference type="EMBL" id="CM000578">
    <property type="protein sequence ID" value="EWG36000.1"/>
    <property type="molecule type" value="Genomic_DNA"/>
</dbReference>
<dbReference type="AlphaFoldDB" id="W7LKD5"/>
<protein>
    <submittedName>
        <fullName evidence="2">Uncharacterized protein</fullName>
    </submittedName>
</protein>
<evidence type="ECO:0000313" key="2">
    <source>
        <dbReference type="EMBL" id="EWG36000.1"/>
    </source>
</evidence>
<evidence type="ECO:0000256" key="1">
    <source>
        <dbReference type="SAM" id="MobiDB-lite"/>
    </source>
</evidence>
<accession>W7LKD5</accession>
<dbReference type="Proteomes" id="UP000009096">
    <property type="component" value="Chromosome 1"/>
</dbReference>
<feature type="compositionally biased region" description="Basic and acidic residues" evidence="1">
    <location>
        <begin position="70"/>
        <end position="81"/>
    </location>
</feature>
<dbReference type="KEGG" id="fvr:FVEG_00174"/>
<organism evidence="2 3">
    <name type="scientific">Gibberella moniliformis (strain M3125 / FGSC 7600)</name>
    <name type="common">Maize ear and stalk rot fungus</name>
    <name type="synonym">Fusarium verticillioides</name>
    <dbReference type="NCBI Taxonomy" id="334819"/>
    <lineage>
        <taxon>Eukaryota</taxon>
        <taxon>Fungi</taxon>
        <taxon>Dikarya</taxon>
        <taxon>Ascomycota</taxon>
        <taxon>Pezizomycotina</taxon>
        <taxon>Sordariomycetes</taxon>
        <taxon>Hypocreomycetidae</taxon>
        <taxon>Hypocreales</taxon>
        <taxon>Nectriaceae</taxon>
        <taxon>Fusarium</taxon>
        <taxon>Fusarium fujikuroi species complex</taxon>
    </lineage>
</organism>
<name>W7LKD5_GIBM7</name>
<sequence>MSSTQEVPPNCYRVTEEGDSFVPKNAKWKCNFGRSYRPYKKECGGRNEDIQNDICSKCGNKRASGSSADLGEKKPGSKEPEPLWMFFREEDGTEWWTIHFIDD</sequence>
<dbReference type="HOGENOM" id="CLU_2263807_0_0_1"/>
<dbReference type="GeneID" id="30058563"/>
<dbReference type="OMA" id="KECGGRN"/>
<keyword evidence="3" id="KW-1185">Reference proteome</keyword>
<dbReference type="EMBL" id="DS022242">
    <property type="protein sequence ID" value="EWG36000.1"/>
    <property type="molecule type" value="Genomic_DNA"/>
</dbReference>
<feature type="region of interest" description="Disordered" evidence="1">
    <location>
        <begin position="59"/>
        <end position="83"/>
    </location>
</feature>
<dbReference type="eggNOG" id="ENOG502RKQJ">
    <property type="taxonomic scope" value="Eukaryota"/>
</dbReference>